<dbReference type="InterPro" id="IPR029063">
    <property type="entry name" value="SAM-dependent_MTases_sf"/>
</dbReference>
<evidence type="ECO:0000313" key="1">
    <source>
        <dbReference type="EMBL" id="TBN51776.1"/>
    </source>
</evidence>
<dbReference type="GO" id="GO:0008168">
    <property type="term" value="F:methyltransferase activity"/>
    <property type="evidence" value="ECO:0007669"/>
    <property type="project" value="UniProtKB-KW"/>
</dbReference>
<dbReference type="CDD" id="cd02440">
    <property type="entry name" value="AdoMet_MTases"/>
    <property type="match status" value="1"/>
</dbReference>
<comment type="caution">
    <text evidence="1">The sequence shown here is derived from an EMBL/GenBank/DDBJ whole genome shotgun (WGS) entry which is preliminary data.</text>
</comment>
<keyword evidence="1" id="KW-0808">Transferase</keyword>
<protein>
    <submittedName>
        <fullName evidence="1">TIGR04290 family methyltransferase</fullName>
    </submittedName>
</protein>
<keyword evidence="1" id="KW-0489">Methyltransferase</keyword>
<organism evidence="1 2">
    <name type="scientific">Hansschlegelia quercus</name>
    <dbReference type="NCBI Taxonomy" id="2528245"/>
    <lineage>
        <taxon>Bacteria</taxon>
        <taxon>Pseudomonadati</taxon>
        <taxon>Pseudomonadota</taxon>
        <taxon>Alphaproteobacteria</taxon>
        <taxon>Hyphomicrobiales</taxon>
        <taxon>Methylopilaceae</taxon>
        <taxon>Hansschlegelia</taxon>
    </lineage>
</organism>
<dbReference type="OrthoDB" id="9765084at2"/>
<dbReference type="AlphaFoldDB" id="A0A4Q9GFY3"/>
<proteinExistence type="predicted"/>
<name>A0A4Q9GFY3_9HYPH</name>
<dbReference type="InterPro" id="IPR027554">
    <property type="entry name" value="Meth_Rta_06860"/>
</dbReference>
<dbReference type="Proteomes" id="UP000291613">
    <property type="component" value="Unassembled WGS sequence"/>
</dbReference>
<sequence length="257" mass="29355">MNDLSQDRIRARVEALGDWFHNMDLKGVPTAPNHFLHDYPRNKFSRFSHALPDDLGGKSVLDIGCNAGFYSLEMKRRGADRVLGLDSDDRYLAQARLAAEVLEADIEFRKLSVYDLGALGERFDLVLFMGVFYHLRHPLLALDLIYDNVARDLLVFQTMQRGSEEVHPVQADYDFFQAEHFDEPGYPKMHFIEHEYSGDWTNWWTPNAACSQAMLRSAGFEILERPEAEVYICRRGVRPKDDGAVYPASPKNGARPG</sequence>
<dbReference type="RefSeq" id="WP_131003940.1">
    <property type="nucleotide sequence ID" value="NZ_JBHSZR010000001.1"/>
</dbReference>
<dbReference type="Gene3D" id="3.40.50.150">
    <property type="entry name" value="Vaccinia Virus protein VP39"/>
    <property type="match status" value="1"/>
</dbReference>
<dbReference type="NCBIfam" id="TIGR04290">
    <property type="entry name" value="meth_Rta_06860"/>
    <property type="match status" value="1"/>
</dbReference>
<dbReference type="InterPro" id="IPR027555">
    <property type="entry name" value="Mo5U34_MeTrfas-like"/>
</dbReference>
<reference evidence="1 2" key="1">
    <citation type="submission" date="2019-02" db="EMBL/GenBank/DDBJ databases">
        <title>Hansschlegelia quercus sp. nov., a novel methylotrophic bacterium from buds of oak (Quercus robur L.).</title>
        <authorList>
            <person name="Agafonova N.V."/>
            <person name="Kaparullina E.N."/>
            <person name="Grouzdev D.S."/>
            <person name="Doronina N.V."/>
        </authorList>
    </citation>
    <scope>NUCLEOTIDE SEQUENCE [LARGE SCALE GENOMIC DNA]</scope>
    <source>
        <strain evidence="1 2">Dub</strain>
    </source>
</reference>
<dbReference type="SUPFAM" id="SSF53335">
    <property type="entry name" value="S-adenosyl-L-methionine-dependent methyltransferases"/>
    <property type="match status" value="1"/>
</dbReference>
<dbReference type="Pfam" id="PF08003">
    <property type="entry name" value="Methyltransf_9"/>
    <property type="match status" value="1"/>
</dbReference>
<evidence type="ECO:0000313" key="2">
    <source>
        <dbReference type="Proteomes" id="UP000291613"/>
    </source>
</evidence>
<dbReference type="EMBL" id="SIUB01000006">
    <property type="protein sequence ID" value="TBN51776.1"/>
    <property type="molecule type" value="Genomic_DNA"/>
</dbReference>
<dbReference type="GO" id="GO:0032259">
    <property type="term" value="P:methylation"/>
    <property type="evidence" value="ECO:0007669"/>
    <property type="project" value="UniProtKB-KW"/>
</dbReference>
<keyword evidence="2" id="KW-1185">Reference proteome</keyword>
<dbReference type="PANTHER" id="PTHR43861">
    <property type="entry name" value="TRANS-ACONITATE 2-METHYLTRANSFERASE-RELATED"/>
    <property type="match status" value="1"/>
</dbReference>
<accession>A0A4Q9GFY3</accession>
<gene>
    <name evidence="1" type="ORF">EYR15_12775</name>
</gene>